<keyword evidence="1" id="KW-0472">Membrane</keyword>
<dbReference type="Proteomes" id="UP000000461">
    <property type="component" value="Segment"/>
</dbReference>
<dbReference type="KEGG" id="vg:13995992"/>
<evidence type="ECO:0000313" key="2">
    <source>
        <dbReference type="EMBL" id="AFU86693.1"/>
    </source>
</evidence>
<organism evidence="2 3">
    <name type="scientific">Caulobacter phage CcrRogue</name>
    <dbReference type="NCBI Taxonomy" id="2927986"/>
    <lineage>
        <taxon>Viruses</taxon>
        <taxon>Duplodnaviria</taxon>
        <taxon>Heunggongvirae</taxon>
        <taxon>Uroviricota</taxon>
        <taxon>Caudoviricetes</taxon>
        <taxon>Jeanschmidtviridae</taxon>
        <taxon>Poindextervirus</taxon>
        <taxon>Poindextervirus rogue</taxon>
    </lineage>
</organism>
<gene>
    <name evidence="2" type="ORF">CcrRogue_gp211</name>
</gene>
<evidence type="ECO:0000256" key="1">
    <source>
        <dbReference type="SAM" id="Phobius"/>
    </source>
</evidence>
<name>K4JSH1_9CAUD</name>
<dbReference type="OrthoDB" id="33651at10239"/>
<accession>K4JSH1</accession>
<feature type="transmembrane region" description="Helical" evidence="1">
    <location>
        <begin position="20"/>
        <end position="47"/>
    </location>
</feature>
<reference evidence="2 3" key="1">
    <citation type="journal article" date="2012" name="BMC Genomics">
        <title>The Caulobacter crescentus phage phiCbK: genomics of a canonical phage.</title>
        <authorList>
            <person name="Gill J.J."/>
            <person name="Berry J.D."/>
            <person name="Russell W.K."/>
            <person name="Lessor L."/>
            <person name="Escobar Garcia D.A."/>
            <person name="Hernandez D."/>
            <person name="Kane A."/>
            <person name="Keene J."/>
            <person name="Maddox M."/>
            <person name="Martin R."/>
            <person name="Mohan S."/>
            <person name="Thorn A.M."/>
            <person name="Russell D.H."/>
            <person name="Young R."/>
        </authorList>
    </citation>
    <scope>NUCLEOTIDE SEQUENCE [LARGE SCALE GENOMIC DNA]</scope>
</reference>
<keyword evidence="3" id="KW-1185">Reference proteome</keyword>
<dbReference type="PROSITE" id="PS51257">
    <property type="entry name" value="PROKAR_LIPOPROTEIN"/>
    <property type="match status" value="1"/>
</dbReference>
<protein>
    <submittedName>
        <fullName evidence="2">Uncharacterized protein</fullName>
    </submittedName>
</protein>
<proteinExistence type="predicted"/>
<keyword evidence="1" id="KW-1133">Transmembrane helix</keyword>
<keyword evidence="1" id="KW-0812">Transmembrane</keyword>
<dbReference type="EMBL" id="JX100814">
    <property type="protein sequence ID" value="AFU86693.1"/>
    <property type="molecule type" value="Genomic_DNA"/>
</dbReference>
<sequence>MTNDTPKLGAFLGAVWINYYHALIFLVVLLYACLIHPFLFIGARLWFALLARLPQFDFKSALGRLQYRRRGDPLAGGWNLDAEASFLGGGFIWRSISWQGFKRFDLGWRWLIRLAIGGMNDVPMMRGRRENHAYVSLGLLGFSLDIGKLGDKFRVRLFFNGRRLFYHRGLEALT</sequence>
<evidence type="ECO:0000313" key="3">
    <source>
        <dbReference type="Proteomes" id="UP000000461"/>
    </source>
</evidence>